<protein>
    <submittedName>
        <fullName evidence="1">Uncharacterized protein</fullName>
    </submittedName>
</protein>
<comment type="caution">
    <text evidence="1">The sequence shown here is derived from an EMBL/GenBank/DDBJ whole genome shotgun (WGS) entry which is preliminary data.</text>
</comment>
<keyword evidence="2" id="KW-1185">Reference proteome</keyword>
<accession>A0ACB8RMV9</accession>
<dbReference type="EMBL" id="MU275957">
    <property type="protein sequence ID" value="KAI0045237.1"/>
    <property type="molecule type" value="Genomic_DNA"/>
</dbReference>
<proteinExistence type="predicted"/>
<reference evidence="1" key="2">
    <citation type="journal article" date="2022" name="New Phytol.">
        <title>Evolutionary transition to the ectomycorrhizal habit in the genomes of a hyperdiverse lineage of mushroom-forming fungi.</title>
        <authorList>
            <person name="Looney B."/>
            <person name="Miyauchi S."/>
            <person name="Morin E."/>
            <person name="Drula E."/>
            <person name="Courty P.E."/>
            <person name="Kohler A."/>
            <person name="Kuo A."/>
            <person name="LaButti K."/>
            <person name="Pangilinan J."/>
            <person name="Lipzen A."/>
            <person name="Riley R."/>
            <person name="Andreopoulos W."/>
            <person name="He G."/>
            <person name="Johnson J."/>
            <person name="Nolan M."/>
            <person name="Tritt A."/>
            <person name="Barry K.W."/>
            <person name="Grigoriev I.V."/>
            <person name="Nagy L.G."/>
            <person name="Hibbett D."/>
            <person name="Henrissat B."/>
            <person name="Matheny P.B."/>
            <person name="Labbe J."/>
            <person name="Martin F.M."/>
        </authorList>
    </citation>
    <scope>NUCLEOTIDE SEQUENCE</scope>
    <source>
        <strain evidence="1">FP105234-sp</strain>
    </source>
</reference>
<dbReference type="Proteomes" id="UP000814033">
    <property type="component" value="Unassembled WGS sequence"/>
</dbReference>
<gene>
    <name evidence="1" type="ORF">FA95DRAFT_152301</name>
</gene>
<evidence type="ECO:0000313" key="1">
    <source>
        <dbReference type="EMBL" id="KAI0045237.1"/>
    </source>
</evidence>
<organism evidence="1 2">
    <name type="scientific">Auriscalpium vulgare</name>
    <dbReference type="NCBI Taxonomy" id="40419"/>
    <lineage>
        <taxon>Eukaryota</taxon>
        <taxon>Fungi</taxon>
        <taxon>Dikarya</taxon>
        <taxon>Basidiomycota</taxon>
        <taxon>Agaricomycotina</taxon>
        <taxon>Agaricomycetes</taxon>
        <taxon>Russulales</taxon>
        <taxon>Auriscalpiaceae</taxon>
        <taxon>Auriscalpium</taxon>
    </lineage>
</organism>
<sequence length="174" mass="19373">MSLSPRNLPTPSAPFVDMRRGFLLDSGKRARDVKTRVNDGSQTTVTSKPTPDPPVADTRPASPSSTTPRNTIHIPAHPVCVSEPKLSIEKCLDVVLEKMKADPDFRVRGYIPPDRSTFLAYWPDLKDRLLARPGGLVGWGRIPWPHYKIRAVRRKGKGMFAAMPLIPGLVRYHA</sequence>
<name>A0ACB8RMV9_9AGAM</name>
<evidence type="ECO:0000313" key="2">
    <source>
        <dbReference type="Proteomes" id="UP000814033"/>
    </source>
</evidence>
<reference evidence="1" key="1">
    <citation type="submission" date="2021-02" db="EMBL/GenBank/DDBJ databases">
        <authorList>
            <consortium name="DOE Joint Genome Institute"/>
            <person name="Ahrendt S."/>
            <person name="Looney B.P."/>
            <person name="Miyauchi S."/>
            <person name="Morin E."/>
            <person name="Drula E."/>
            <person name="Courty P.E."/>
            <person name="Chicoki N."/>
            <person name="Fauchery L."/>
            <person name="Kohler A."/>
            <person name="Kuo A."/>
            <person name="Labutti K."/>
            <person name="Pangilinan J."/>
            <person name="Lipzen A."/>
            <person name="Riley R."/>
            <person name="Andreopoulos W."/>
            <person name="He G."/>
            <person name="Johnson J."/>
            <person name="Barry K.W."/>
            <person name="Grigoriev I.V."/>
            <person name="Nagy L."/>
            <person name="Hibbett D."/>
            <person name="Henrissat B."/>
            <person name="Matheny P.B."/>
            <person name="Labbe J."/>
            <person name="Martin F."/>
        </authorList>
    </citation>
    <scope>NUCLEOTIDE SEQUENCE</scope>
    <source>
        <strain evidence="1">FP105234-sp</strain>
    </source>
</reference>